<dbReference type="EMBL" id="PJQL01001027">
    <property type="protein sequence ID" value="RCH91057.1"/>
    <property type="molecule type" value="Genomic_DNA"/>
</dbReference>
<dbReference type="OrthoDB" id="420187at2759"/>
<evidence type="ECO:0000256" key="1">
    <source>
        <dbReference type="ARBA" id="ARBA00000707"/>
    </source>
</evidence>
<keyword evidence="11" id="KW-1185">Reference proteome</keyword>
<dbReference type="Pfam" id="PF00443">
    <property type="entry name" value="UCH"/>
    <property type="match status" value="1"/>
</dbReference>
<dbReference type="Gene3D" id="3.90.70.10">
    <property type="entry name" value="Cysteine proteinases"/>
    <property type="match status" value="1"/>
</dbReference>
<dbReference type="InterPro" id="IPR050164">
    <property type="entry name" value="Peptidase_C19"/>
</dbReference>
<keyword evidence="8" id="KW-0175">Coiled coil</keyword>
<evidence type="ECO:0000256" key="8">
    <source>
        <dbReference type="SAM" id="Coils"/>
    </source>
</evidence>
<dbReference type="Proteomes" id="UP000252139">
    <property type="component" value="Unassembled WGS sequence"/>
</dbReference>
<evidence type="ECO:0000256" key="6">
    <source>
        <dbReference type="ARBA" id="ARBA00022801"/>
    </source>
</evidence>
<dbReference type="SUPFAM" id="SSF54001">
    <property type="entry name" value="Cysteine proteinases"/>
    <property type="match status" value="1"/>
</dbReference>
<evidence type="ECO:0000313" key="10">
    <source>
        <dbReference type="EMBL" id="RCH91057.1"/>
    </source>
</evidence>
<dbReference type="PROSITE" id="PS00973">
    <property type="entry name" value="USP_2"/>
    <property type="match status" value="1"/>
</dbReference>
<comment type="caution">
    <text evidence="10">The sequence shown here is derived from an EMBL/GenBank/DDBJ whole genome shotgun (WGS) entry which is preliminary data.</text>
</comment>
<evidence type="ECO:0000256" key="7">
    <source>
        <dbReference type="ARBA" id="ARBA00022807"/>
    </source>
</evidence>
<protein>
    <recommendedName>
        <fullName evidence="3">ubiquitinyl hydrolase 1</fullName>
        <ecNumber evidence="3">3.4.19.12</ecNumber>
    </recommendedName>
</protein>
<evidence type="ECO:0000313" key="11">
    <source>
        <dbReference type="Proteomes" id="UP000252139"/>
    </source>
</evidence>
<proteinExistence type="inferred from homology"/>
<keyword evidence="5" id="KW-0833">Ubl conjugation pathway</keyword>
<dbReference type="InterPro" id="IPR038765">
    <property type="entry name" value="Papain-like_cys_pep_sf"/>
</dbReference>
<comment type="catalytic activity">
    <reaction evidence="1">
        <text>Thiol-dependent hydrolysis of ester, thioester, amide, peptide and isopeptide bonds formed by the C-terminal Gly of ubiquitin (a 76-residue protein attached to proteins as an intracellular targeting signal).</text>
        <dbReference type="EC" id="3.4.19.12"/>
    </reaction>
</comment>
<dbReference type="PANTHER" id="PTHR24006:SF758">
    <property type="entry name" value="UBIQUITIN CARBOXYL-TERMINAL HYDROLASE 36"/>
    <property type="match status" value="1"/>
</dbReference>
<dbReference type="STRING" id="86630.A0A367JMA5"/>
<organism evidence="10 11">
    <name type="scientific">Rhizopus azygosporus</name>
    <name type="common">Rhizopus microsporus var. azygosporus</name>
    <dbReference type="NCBI Taxonomy" id="86630"/>
    <lineage>
        <taxon>Eukaryota</taxon>
        <taxon>Fungi</taxon>
        <taxon>Fungi incertae sedis</taxon>
        <taxon>Mucoromycota</taxon>
        <taxon>Mucoromycotina</taxon>
        <taxon>Mucoromycetes</taxon>
        <taxon>Mucorales</taxon>
        <taxon>Mucorineae</taxon>
        <taxon>Rhizopodaceae</taxon>
        <taxon>Rhizopus</taxon>
    </lineage>
</organism>
<comment type="similarity">
    <text evidence="2">Belongs to the peptidase C19 family.</text>
</comment>
<keyword evidence="4" id="KW-0645">Protease</keyword>
<dbReference type="InterPro" id="IPR001394">
    <property type="entry name" value="Peptidase_C19_UCH"/>
</dbReference>
<dbReference type="PROSITE" id="PS50235">
    <property type="entry name" value="USP_3"/>
    <property type="match status" value="1"/>
</dbReference>
<accession>A0A367JMA5</accession>
<name>A0A367JMA5_RHIAZ</name>
<evidence type="ECO:0000256" key="3">
    <source>
        <dbReference type="ARBA" id="ARBA00012759"/>
    </source>
</evidence>
<dbReference type="GO" id="GO:0006508">
    <property type="term" value="P:proteolysis"/>
    <property type="evidence" value="ECO:0007669"/>
    <property type="project" value="UniProtKB-KW"/>
</dbReference>
<dbReference type="GO" id="GO:0004843">
    <property type="term" value="F:cysteine-type deubiquitinase activity"/>
    <property type="evidence" value="ECO:0007669"/>
    <property type="project" value="UniProtKB-EC"/>
</dbReference>
<dbReference type="InterPro" id="IPR018200">
    <property type="entry name" value="USP_CS"/>
</dbReference>
<dbReference type="GO" id="GO:0005829">
    <property type="term" value="C:cytosol"/>
    <property type="evidence" value="ECO:0007669"/>
    <property type="project" value="TreeGrafter"/>
</dbReference>
<dbReference type="AlphaFoldDB" id="A0A367JMA5"/>
<dbReference type="GO" id="GO:0005634">
    <property type="term" value="C:nucleus"/>
    <property type="evidence" value="ECO:0007669"/>
    <property type="project" value="TreeGrafter"/>
</dbReference>
<keyword evidence="6 10" id="KW-0378">Hydrolase</keyword>
<evidence type="ECO:0000256" key="4">
    <source>
        <dbReference type="ARBA" id="ARBA00022670"/>
    </source>
</evidence>
<reference evidence="10 11" key="1">
    <citation type="journal article" date="2018" name="G3 (Bethesda)">
        <title>Phylogenetic and Phylogenomic Definition of Rhizopus Species.</title>
        <authorList>
            <person name="Gryganskyi A.P."/>
            <person name="Golan J."/>
            <person name="Dolatabadi S."/>
            <person name="Mondo S."/>
            <person name="Robb S."/>
            <person name="Idnurm A."/>
            <person name="Muszewska A."/>
            <person name="Steczkiewicz K."/>
            <person name="Masonjones S."/>
            <person name="Liao H.L."/>
            <person name="Gajdeczka M.T."/>
            <person name="Anike F."/>
            <person name="Vuek A."/>
            <person name="Anishchenko I.M."/>
            <person name="Voigt K."/>
            <person name="de Hoog G.S."/>
            <person name="Smith M.E."/>
            <person name="Heitman J."/>
            <person name="Vilgalys R."/>
            <person name="Stajich J.E."/>
        </authorList>
    </citation>
    <scope>NUCLEOTIDE SEQUENCE [LARGE SCALE GENOMIC DNA]</scope>
    <source>
        <strain evidence="10 11">CBS 357.93</strain>
    </source>
</reference>
<dbReference type="GO" id="GO:0016579">
    <property type="term" value="P:protein deubiquitination"/>
    <property type="evidence" value="ECO:0007669"/>
    <property type="project" value="InterPro"/>
</dbReference>
<evidence type="ECO:0000256" key="2">
    <source>
        <dbReference type="ARBA" id="ARBA00009085"/>
    </source>
</evidence>
<gene>
    <name evidence="10" type="primary">USP36_3</name>
    <name evidence="10" type="ORF">CU097_011568</name>
</gene>
<feature type="coiled-coil region" evidence="8">
    <location>
        <begin position="443"/>
        <end position="513"/>
    </location>
</feature>
<feature type="domain" description="USP" evidence="9">
    <location>
        <begin position="113"/>
        <end position="409"/>
    </location>
</feature>
<dbReference type="PANTHER" id="PTHR24006">
    <property type="entry name" value="UBIQUITIN CARBOXYL-TERMINAL HYDROLASE"/>
    <property type="match status" value="1"/>
</dbReference>
<evidence type="ECO:0000259" key="9">
    <source>
        <dbReference type="PROSITE" id="PS50235"/>
    </source>
</evidence>
<keyword evidence="7" id="KW-0788">Thiol protease</keyword>
<dbReference type="InterPro" id="IPR028889">
    <property type="entry name" value="USP"/>
</dbReference>
<dbReference type="EC" id="3.4.19.12" evidence="3"/>
<sequence length="608" mass="69767">MTSNDNQATKIVKGIKNSNPIQRNSIESLLNRSIKFRKSRHVDQKLELFKQKFVPVNETTGVVFASTGSSYSTAEEDSIASKIDEHGFESPSKMLYPPDKLNFSWLSILPIGPGLKDLGQLSSLNAVLQVITYTPVLANYFLQRRHSANCTMQEYCFTCAVEEHVRTALNGTTYALQPRVFVGKLKQIKNGSTKDAYDVWKYFMNQIQSSLLAEKGSKDELIQQTTALCQTFGGYIQNAFECPSCNKMENKYDFFMDLSLDLLQCSSLERCMTKYFKEQAIATMECPSCQKEAELKGKKSVYRPPRTLAIQLRRFNTNNGVKINKDIKFESLLDLSRVITDSEKDHIKSKYDLYAVIAHTGESLFNGHYVAYVKGPNGIWYCMDNEAVQQVSVNRLLSEKAYMLFYTIPPEPVKREKRLPVTNTIKDIPVEGLKEEEPKESTVQEEEEVMIFKEEDNEEEEKQVEYERLKAALEEVSKKEKVENQSAIVVSHNERMKSKRDKLEALIEKESAVSKSLEVKSVLLSKHTDSQFQDDINTWDEDIGTSVEDQRKSVLKQIKSKRKKVDTYDLEYDRGKVKKVKKKQDDKFHKPNMFQITADKKLNKKKGK</sequence>
<evidence type="ECO:0000256" key="5">
    <source>
        <dbReference type="ARBA" id="ARBA00022786"/>
    </source>
</evidence>